<gene>
    <name evidence="9" type="ORF">BJX66DRAFT_351463</name>
</gene>
<dbReference type="Pfam" id="PF04082">
    <property type="entry name" value="Fungal_trans"/>
    <property type="match status" value="1"/>
</dbReference>
<evidence type="ECO:0000256" key="2">
    <source>
        <dbReference type="ARBA" id="ARBA00022723"/>
    </source>
</evidence>
<feature type="domain" description="Zn(2)-C6 fungal-type" evidence="8">
    <location>
        <begin position="18"/>
        <end position="47"/>
    </location>
</feature>
<dbReference type="Proteomes" id="UP001610563">
    <property type="component" value="Unassembled WGS sequence"/>
</dbReference>
<keyword evidence="6" id="KW-0539">Nucleus</keyword>
<dbReference type="InterPro" id="IPR007219">
    <property type="entry name" value="XnlR_reg_dom"/>
</dbReference>
<dbReference type="Gene3D" id="4.10.240.10">
    <property type="entry name" value="Zn(2)-C6 fungal-type DNA-binding domain"/>
    <property type="match status" value="1"/>
</dbReference>
<dbReference type="EMBL" id="JBFTWV010000051">
    <property type="protein sequence ID" value="KAL2793888.1"/>
    <property type="molecule type" value="Genomic_DNA"/>
</dbReference>
<accession>A0ABR4G4H6</accession>
<dbReference type="InterPro" id="IPR001138">
    <property type="entry name" value="Zn2Cys6_DnaBD"/>
</dbReference>
<keyword evidence="2" id="KW-0479">Metal-binding</keyword>
<evidence type="ECO:0000259" key="8">
    <source>
        <dbReference type="PROSITE" id="PS50048"/>
    </source>
</evidence>
<evidence type="ECO:0000256" key="6">
    <source>
        <dbReference type="ARBA" id="ARBA00023242"/>
    </source>
</evidence>
<comment type="caution">
    <text evidence="9">The sequence shown here is derived from an EMBL/GenBank/DDBJ whole genome shotgun (WGS) entry which is preliminary data.</text>
</comment>
<dbReference type="SMART" id="SM00066">
    <property type="entry name" value="GAL4"/>
    <property type="match status" value="1"/>
</dbReference>
<feature type="region of interest" description="Disordered" evidence="7">
    <location>
        <begin position="84"/>
        <end position="115"/>
    </location>
</feature>
<evidence type="ECO:0000256" key="7">
    <source>
        <dbReference type="SAM" id="MobiDB-lite"/>
    </source>
</evidence>
<keyword evidence="4" id="KW-0238">DNA-binding</keyword>
<dbReference type="PANTHER" id="PTHR47540:SF6">
    <property type="entry name" value="ZN(II)2CYS6 TRANSCRIPTION FACTOR (EUROFUNG)"/>
    <property type="match status" value="1"/>
</dbReference>
<evidence type="ECO:0000256" key="3">
    <source>
        <dbReference type="ARBA" id="ARBA00023015"/>
    </source>
</evidence>
<keyword evidence="10" id="KW-1185">Reference proteome</keyword>
<name>A0ABR4G4H6_9EURO</name>
<dbReference type="SUPFAM" id="SSF57701">
    <property type="entry name" value="Zn2/Cys6 DNA-binding domain"/>
    <property type="match status" value="1"/>
</dbReference>
<dbReference type="InterPro" id="IPR036864">
    <property type="entry name" value="Zn2-C6_fun-type_DNA-bd_sf"/>
</dbReference>
<dbReference type="CDD" id="cd12148">
    <property type="entry name" value="fungal_TF_MHR"/>
    <property type="match status" value="1"/>
</dbReference>
<dbReference type="InterPro" id="IPR051711">
    <property type="entry name" value="Stress_Response_Reg"/>
</dbReference>
<sequence length="760" mass="84160">MSEPRPGPPRKLKRTSNACIACRASKIKCTGADPCANCQRRRIECRFLESVSKVMVPERFVDPRFYGASRYMVTRYLRELQGKVGESVSPQHPQPQAGKKRRSVDARSPSIKRSAGEAFGSEVDIDGAILPAEIVSQPEELLAVDSGRTIWTSPFTLPSRIIKKNHKTKRNWTWLAPTSTWSFTARLKLMIAEKLHVESHYSGPELFDGDLYPIQWQPVRPNTHPDITSLPSIDHALYLFNTVKFHLGHNHLLIDEKQFVEHVHAFYYGDSIKQVNECRLWFVQFLLVLAFGNAFLLPTRNGNEPPGAKFFLRAMSLMPDHTALSRGGFLAIEVLSLTGLYLYSIDHRASANVYIGHAIRIAEMDGMHTQLPEDELGAETVSRCRNLWWTLYVLDQHFSTSVGASMTPKDSDITTLLDPPATSSQSDATLGLLVRLSHLLSYILSSIYRGTKTQLGTFLETTRSILHVLAGHAREIENIIHIKFQNSVDTMPKGTRHITLLYHQCVIVATRPLLLSILKERLERLGHGAEDWQSIVAPTNALISAGIKSAAKTLQILTDEDSLLGVETFLPFDMEFTYGAALHIAMAGVLFPSVTKSQQTSLQDAYSILDQMIDKGNKLASARKSELVQLETLFRDLAGRIERRGMEMLVLPVPSVPIALAPLPSDGGIGQEHVTAQIDPEADALDSTPGPETLPLSLAADPGSGSPSEMVHDSANVDFLDSIGISSYEFFSLVNQIGNPESYVLDPGLQPWDQGEGLEG</sequence>
<dbReference type="PROSITE" id="PS50048">
    <property type="entry name" value="ZN2_CY6_FUNGAL_2"/>
    <property type="match status" value="1"/>
</dbReference>
<dbReference type="Pfam" id="PF00172">
    <property type="entry name" value="Zn_clus"/>
    <property type="match status" value="1"/>
</dbReference>
<dbReference type="SMART" id="SM00906">
    <property type="entry name" value="Fungal_trans"/>
    <property type="match status" value="1"/>
</dbReference>
<organism evidence="9 10">
    <name type="scientific">Aspergillus keveii</name>
    <dbReference type="NCBI Taxonomy" id="714993"/>
    <lineage>
        <taxon>Eukaryota</taxon>
        <taxon>Fungi</taxon>
        <taxon>Dikarya</taxon>
        <taxon>Ascomycota</taxon>
        <taxon>Pezizomycotina</taxon>
        <taxon>Eurotiomycetes</taxon>
        <taxon>Eurotiomycetidae</taxon>
        <taxon>Eurotiales</taxon>
        <taxon>Aspergillaceae</taxon>
        <taxon>Aspergillus</taxon>
        <taxon>Aspergillus subgen. Nidulantes</taxon>
    </lineage>
</organism>
<proteinExistence type="predicted"/>
<dbReference type="CDD" id="cd00067">
    <property type="entry name" value="GAL4"/>
    <property type="match status" value="1"/>
</dbReference>
<evidence type="ECO:0000256" key="5">
    <source>
        <dbReference type="ARBA" id="ARBA00023163"/>
    </source>
</evidence>
<protein>
    <recommendedName>
        <fullName evidence="8">Zn(2)-C6 fungal-type domain-containing protein</fullName>
    </recommendedName>
</protein>
<comment type="subcellular location">
    <subcellularLocation>
        <location evidence="1">Nucleus</location>
    </subcellularLocation>
</comment>
<evidence type="ECO:0000256" key="1">
    <source>
        <dbReference type="ARBA" id="ARBA00004123"/>
    </source>
</evidence>
<feature type="region of interest" description="Disordered" evidence="7">
    <location>
        <begin position="685"/>
        <end position="711"/>
    </location>
</feature>
<dbReference type="PANTHER" id="PTHR47540">
    <property type="entry name" value="THIAMINE REPRESSIBLE GENES REGULATORY PROTEIN THI5"/>
    <property type="match status" value="1"/>
</dbReference>
<evidence type="ECO:0000313" key="9">
    <source>
        <dbReference type="EMBL" id="KAL2793888.1"/>
    </source>
</evidence>
<evidence type="ECO:0000313" key="10">
    <source>
        <dbReference type="Proteomes" id="UP001610563"/>
    </source>
</evidence>
<reference evidence="9 10" key="1">
    <citation type="submission" date="2024-07" db="EMBL/GenBank/DDBJ databases">
        <title>Section-level genome sequencing and comparative genomics of Aspergillus sections Usti and Cavernicolus.</title>
        <authorList>
            <consortium name="Lawrence Berkeley National Laboratory"/>
            <person name="Nybo J.L."/>
            <person name="Vesth T.C."/>
            <person name="Theobald S."/>
            <person name="Frisvad J.C."/>
            <person name="Larsen T.O."/>
            <person name="Kjaerboelling I."/>
            <person name="Rothschild-Mancinelli K."/>
            <person name="Lyhne E.K."/>
            <person name="Kogle M.E."/>
            <person name="Barry K."/>
            <person name="Clum A."/>
            <person name="Na H."/>
            <person name="Ledsgaard L."/>
            <person name="Lin J."/>
            <person name="Lipzen A."/>
            <person name="Kuo A."/>
            <person name="Riley R."/>
            <person name="Mondo S."/>
            <person name="Labutti K."/>
            <person name="Haridas S."/>
            <person name="Pangalinan J."/>
            <person name="Salamov A.A."/>
            <person name="Simmons B.A."/>
            <person name="Magnuson J.K."/>
            <person name="Chen J."/>
            <person name="Drula E."/>
            <person name="Henrissat B."/>
            <person name="Wiebenga A."/>
            <person name="Lubbers R.J."/>
            <person name="Gomes A.C."/>
            <person name="Makela M.R."/>
            <person name="Stajich J."/>
            <person name="Grigoriev I.V."/>
            <person name="Mortensen U.H."/>
            <person name="De Vries R.P."/>
            <person name="Baker S.E."/>
            <person name="Andersen M.R."/>
        </authorList>
    </citation>
    <scope>NUCLEOTIDE SEQUENCE [LARGE SCALE GENOMIC DNA]</scope>
    <source>
        <strain evidence="9 10">CBS 209.92</strain>
    </source>
</reference>
<evidence type="ECO:0000256" key="4">
    <source>
        <dbReference type="ARBA" id="ARBA00023125"/>
    </source>
</evidence>
<keyword evidence="5" id="KW-0804">Transcription</keyword>
<dbReference type="PROSITE" id="PS00463">
    <property type="entry name" value="ZN2_CY6_FUNGAL_1"/>
    <property type="match status" value="1"/>
</dbReference>
<keyword evidence="3" id="KW-0805">Transcription regulation</keyword>